<accession>A0A1H7P745</accession>
<dbReference type="InterPro" id="IPR003807">
    <property type="entry name" value="DUF202"/>
</dbReference>
<evidence type="ECO:0000313" key="8">
    <source>
        <dbReference type="Proteomes" id="UP000199283"/>
    </source>
</evidence>
<dbReference type="AlphaFoldDB" id="A0A1H7P745"/>
<dbReference type="Proteomes" id="UP000199283">
    <property type="component" value="Unassembled WGS sequence"/>
</dbReference>
<evidence type="ECO:0000256" key="4">
    <source>
        <dbReference type="ARBA" id="ARBA00023136"/>
    </source>
</evidence>
<organism evidence="7 8">
    <name type="scientific">Jannaschia helgolandensis</name>
    <dbReference type="NCBI Taxonomy" id="188906"/>
    <lineage>
        <taxon>Bacteria</taxon>
        <taxon>Pseudomonadati</taxon>
        <taxon>Pseudomonadota</taxon>
        <taxon>Alphaproteobacteria</taxon>
        <taxon>Rhodobacterales</taxon>
        <taxon>Roseobacteraceae</taxon>
        <taxon>Jannaschia</taxon>
    </lineage>
</organism>
<evidence type="ECO:0000256" key="3">
    <source>
        <dbReference type="ARBA" id="ARBA00022989"/>
    </source>
</evidence>
<protein>
    <submittedName>
        <fullName evidence="7">Putative membrane protein</fullName>
    </submittedName>
</protein>
<evidence type="ECO:0000259" key="6">
    <source>
        <dbReference type="Pfam" id="PF02656"/>
    </source>
</evidence>
<reference evidence="7 8" key="1">
    <citation type="submission" date="2016-10" db="EMBL/GenBank/DDBJ databases">
        <authorList>
            <person name="de Groot N.N."/>
        </authorList>
    </citation>
    <scope>NUCLEOTIDE SEQUENCE [LARGE SCALE GENOMIC DNA]</scope>
    <source>
        <strain evidence="7 8">DSM 14858</strain>
    </source>
</reference>
<feature type="transmembrane region" description="Helical" evidence="5">
    <location>
        <begin position="85"/>
        <end position="106"/>
    </location>
</feature>
<evidence type="ECO:0000256" key="5">
    <source>
        <dbReference type="SAM" id="Phobius"/>
    </source>
</evidence>
<dbReference type="STRING" id="188906.SAMN04488526_2419"/>
<feature type="transmembrane region" description="Helical" evidence="5">
    <location>
        <begin position="15"/>
        <end position="32"/>
    </location>
</feature>
<feature type="transmembrane region" description="Helical" evidence="5">
    <location>
        <begin position="44"/>
        <end position="65"/>
    </location>
</feature>
<sequence>MIDKFQDHASNERTYLSWIRTAIAIAGFGIVIERLPGTPNGTWTGLALVISSAALVALASLRFIFIRRQIERSDPGRSMFGAIEILFASMLAMLLLTVFVFLIGLARGG</sequence>
<proteinExistence type="predicted"/>
<keyword evidence="2 5" id="KW-0812">Transmembrane</keyword>
<dbReference type="EMBL" id="FNZQ01000004">
    <property type="protein sequence ID" value="SEL30897.1"/>
    <property type="molecule type" value="Genomic_DNA"/>
</dbReference>
<dbReference type="GO" id="GO:0012505">
    <property type="term" value="C:endomembrane system"/>
    <property type="evidence" value="ECO:0007669"/>
    <property type="project" value="UniProtKB-SubCell"/>
</dbReference>
<evidence type="ECO:0000256" key="2">
    <source>
        <dbReference type="ARBA" id="ARBA00022692"/>
    </source>
</evidence>
<dbReference type="Pfam" id="PF02656">
    <property type="entry name" value="DUF202"/>
    <property type="match status" value="1"/>
</dbReference>
<evidence type="ECO:0000256" key="1">
    <source>
        <dbReference type="ARBA" id="ARBA00004127"/>
    </source>
</evidence>
<feature type="domain" description="DUF202" evidence="6">
    <location>
        <begin position="7"/>
        <end position="66"/>
    </location>
</feature>
<name>A0A1H7P745_9RHOB</name>
<comment type="subcellular location">
    <subcellularLocation>
        <location evidence="1">Endomembrane system</location>
        <topology evidence="1">Multi-pass membrane protein</topology>
    </subcellularLocation>
</comment>
<dbReference type="RefSeq" id="WP_092763067.1">
    <property type="nucleotide sequence ID" value="NZ_FNZQ01000004.1"/>
</dbReference>
<gene>
    <name evidence="7" type="ORF">SAMN04488526_2419</name>
</gene>
<keyword evidence="3 5" id="KW-1133">Transmembrane helix</keyword>
<evidence type="ECO:0000313" key="7">
    <source>
        <dbReference type="EMBL" id="SEL30897.1"/>
    </source>
</evidence>
<keyword evidence="8" id="KW-1185">Reference proteome</keyword>
<dbReference type="OrthoDB" id="582337at2"/>
<keyword evidence="4 5" id="KW-0472">Membrane</keyword>